<protein>
    <submittedName>
        <fullName evidence="7">Uncharacterized protein</fullName>
    </submittedName>
</protein>
<evidence type="ECO:0000313" key="7">
    <source>
        <dbReference type="EMBL" id="KFM61432.1"/>
    </source>
</evidence>
<comment type="subcellular location">
    <subcellularLocation>
        <location evidence="1">Endosome</location>
    </subcellularLocation>
</comment>
<evidence type="ECO:0000256" key="3">
    <source>
        <dbReference type="ARBA" id="ARBA00022448"/>
    </source>
</evidence>
<feature type="non-terminal residue" evidence="7">
    <location>
        <position position="407"/>
    </location>
</feature>
<dbReference type="GO" id="GO:0015031">
    <property type="term" value="P:protein transport"/>
    <property type="evidence" value="ECO:0007669"/>
    <property type="project" value="UniProtKB-KW"/>
</dbReference>
<keyword evidence="5" id="KW-0653">Protein transport</keyword>
<evidence type="ECO:0000256" key="4">
    <source>
        <dbReference type="ARBA" id="ARBA00022753"/>
    </source>
</evidence>
<dbReference type="EMBL" id="KK113952">
    <property type="protein sequence ID" value="KFM61432.1"/>
    <property type="molecule type" value="Genomic_DNA"/>
</dbReference>
<keyword evidence="3" id="KW-0813">Transport</keyword>
<evidence type="ECO:0000256" key="6">
    <source>
        <dbReference type="SAM" id="MobiDB-lite"/>
    </source>
</evidence>
<keyword evidence="8" id="KW-1185">Reference proteome</keyword>
<reference evidence="7 8" key="1">
    <citation type="submission" date="2013-11" db="EMBL/GenBank/DDBJ databases">
        <title>Genome sequencing of Stegodyphus mimosarum.</title>
        <authorList>
            <person name="Bechsgaard J."/>
        </authorList>
    </citation>
    <scope>NUCLEOTIDE SEQUENCE [LARGE SCALE GENOMIC DNA]</scope>
</reference>
<evidence type="ECO:0000313" key="8">
    <source>
        <dbReference type="Proteomes" id="UP000054359"/>
    </source>
</evidence>
<evidence type="ECO:0000256" key="5">
    <source>
        <dbReference type="ARBA" id="ARBA00022927"/>
    </source>
</evidence>
<evidence type="ECO:0000256" key="2">
    <source>
        <dbReference type="ARBA" id="ARBA00010704"/>
    </source>
</evidence>
<dbReference type="OMA" id="ISHKEYN"/>
<dbReference type="GO" id="GO:0032456">
    <property type="term" value="P:endocytic recycling"/>
    <property type="evidence" value="ECO:0007669"/>
    <property type="project" value="InterPro"/>
</dbReference>
<accession>A0A087T8J3</accession>
<feature type="region of interest" description="Disordered" evidence="6">
    <location>
        <begin position="40"/>
        <end position="71"/>
    </location>
</feature>
<dbReference type="Proteomes" id="UP000054359">
    <property type="component" value="Unassembled WGS sequence"/>
</dbReference>
<dbReference type="OrthoDB" id="1734063at2759"/>
<evidence type="ECO:0000256" key="1">
    <source>
        <dbReference type="ARBA" id="ARBA00004177"/>
    </source>
</evidence>
<dbReference type="GO" id="GO:0005768">
    <property type="term" value="C:endosome"/>
    <property type="evidence" value="ECO:0007669"/>
    <property type="project" value="UniProtKB-SubCell"/>
</dbReference>
<gene>
    <name evidence="7" type="ORF">X975_06478</name>
</gene>
<name>A0A087T8J3_STEMI</name>
<dbReference type="STRING" id="407821.A0A087T8J3"/>
<keyword evidence="4" id="KW-0967">Endosome</keyword>
<proteinExistence type="inferred from homology"/>
<organism evidence="7 8">
    <name type="scientific">Stegodyphus mimosarum</name>
    <name type="common">African social velvet spider</name>
    <dbReference type="NCBI Taxonomy" id="407821"/>
    <lineage>
        <taxon>Eukaryota</taxon>
        <taxon>Metazoa</taxon>
        <taxon>Ecdysozoa</taxon>
        <taxon>Arthropoda</taxon>
        <taxon>Chelicerata</taxon>
        <taxon>Arachnida</taxon>
        <taxon>Araneae</taxon>
        <taxon>Araneomorphae</taxon>
        <taxon>Entelegynae</taxon>
        <taxon>Eresoidea</taxon>
        <taxon>Eresidae</taxon>
        <taxon>Stegodyphus</taxon>
    </lineage>
</organism>
<sequence>MSHEWQAATKNYEIEKNIWLSKREEVFDHPLKPSTITVQESKIKRRFGGSNTSSASSSISGTPKKNISDPLSTFHPLSSALDGTDPLSQFAAGLDPLSQMAEEHERAKELSAARKCRLDDTFEPWSTKKVAILSKFTTSEKLSIATSFLSGGEKVIGKTTTSVSDKVKTRLEQLDDFEEGSVKEMLNLTQQEYVHRIEELNQALRESWEQDQRVKALKIGIQSAKLLVDTAVIQFYPSKFVLITDILDNFGNLVYQRIHSKAEHHKPGSKNPTPLPECFTPDQVPESAKETCRNWFFKIASIRELIPRFYMETAILKSYSFLTQGEYAKALIRLTKMIRGIGDPLVAAYARCYLCRVGMSVAPEAHEHLRENFWDFLMMYNQLQSNFVKETLIKQNLDLPTYLTLYP</sequence>
<dbReference type="AlphaFoldDB" id="A0A087T8J3"/>
<feature type="compositionally biased region" description="Low complexity" evidence="6">
    <location>
        <begin position="48"/>
        <end position="61"/>
    </location>
</feature>
<dbReference type="PANTHER" id="PTHR13673:SF0">
    <property type="entry name" value="VPS35 ENDOSOMAL PROTEIN-SORTING FACTOR-LIKE"/>
    <property type="match status" value="1"/>
</dbReference>
<comment type="similarity">
    <text evidence="2">Belongs to the VPS35L family.</text>
</comment>
<dbReference type="PANTHER" id="PTHR13673">
    <property type="entry name" value="ESOPHAGEAL CANCER ASSOCIATED PROTEIN"/>
    <property type="match status" value="1"/>
</dbReference>
<dbReference type="InterPro" id="IPR029705">
    <property type="entry name" value="VPS35L"/>
</dbReference>